<evidence type="ECO:0000256" key="1">
    <source>
        <dbReference type="ARBA" id="ARBA00004418"/>
    </source>
</evidence>
<dbReference type="OrthoDB" id="8892982at2"/>
<evidence type="ECO:0000256" key="3">
    <source>
        <dbReference type="ARBA" id="ARBA00022729"/>
    </source>
</evidence>
<comment type="similarity">
    <text evidence="2">Belongs to the bacterial solute-binding protein SsuA/TauA family.</text>
</comment>
<reference evidence="6" key="1">
    <citation type="submission" date="2016-10" db="EMBL/GenBank/DDBJ databases">
        <authorList>
            <person name="Varghese N."/>
            <person name="Submissions S."/>
        </authorList>
    </citation>
    <scope>NUCLEOTIDE SEQUENCE [LARGE SCALE GENOMIC DNA]</scope>
    <source>
        <strain evidence="6">CGMCC 4.5579</strain>
    </source>
</reference>
<evidence type="ECO:0000256" key="4">
    <source>
        <dbReference type="SAM" id="SignalP"/>
    </source>
</evidence>
<sequence length="329" mass="34448">MPRRLPRLFAAALLAPALAACSLLGDTTAREPAPAGGAVEKPALRVAVLPSVEVAPLHLAIEEGYFRDEGISSVEVITVASGQASTAGLIGGDYDLAYSSYVPVILAQARGAADLRIVTDNSGAAPNTAMLVTSATSRVRQVTDLTGATIAVPAVNTLADLMVKSVLNTQGVDVGSVQWVPMSFADMPSALERGDITAAMMVEPFITQAVTASGATPLADLATGPTADLPFTAYAATTRWVTANPATVRAWQRTMIRATRAASDRSAVERVVVESAKVDPDIVALIAMPQFRATLDTTRIQRVADLMHQFGILEERFDVAPMLLPPPSS</sequence>
<dbReference type="Pfam" id="PF13379">
    <property type="entry name" value="NMT1_2"/>
    <property type="match status" value="1"/>
</dbReference>
<evidence type="ECO:0000313" key="6">
    <source>
        <dbReference type="Proteomes" id="UP000198727"/>
    </source>
</evidence>
<evidence type="ECO:0000313" key="5">
    <source>
        <dbReference type="EMBL" id="SFO96632.1"/>
    </source>
</evidence>
<dbReference type="PROSITE" id="PS51257">
    <property type="entry name" value="PROKAR_LIPOPROTEIN"/>
    <property type="match status" value="1"/>
</dbReference>
<comment type="subcellular location">
    <subcellularLocation>
        <location evidence="1">Periplasm</location>
    </subcellularLocation>
</comment>
<protein>
    <submittedName>
        <fullName evidence="5">NitT/TauT family transport system substrate-binding protein</fullName>
    </submittedName>
</protein>
<feature type="signal peptide" evidence="4">
    <location>
        <begin position="1"/>
        <end position="19"/>
    </location>
</feature>
<dbReference type="PANTHER" id="PTHR30024:SF47">
    <property type="entry name" value="TAURINE-BINDING PERIPLASMIC PROTEIN"/>
    <property type="match status" value="1"/>
</dbReference>
<proteinExistence type="inferred from homology"/>
<dbReference type="SUPFAM" id="SSF53850">
    <property type="entry name" value="Periplasmic binding protein-like II"/>
    <property type="match status" value="1"/>
</dbReference>
<organism evidence="5 6">
    <name type="scientific">Amycolatopsis arida</name>
    <dbReference type="NCBI Taxonomy" id="587909"/>
    <lineage>
        <taxon>Bacteria</taxon>
        <taxon>Bacillati</taxon>
        <taxon>Actinomycetota</taxon>
        <taxon>Actinomycetes</taxon>
        <taxon>Pseudonocardiales</taxon>
        <taxon>Pseudonocardiaceae</taxon>
        <taxon>Amycolatopsis</taxon>
    </lineage>
</organism>
<dbReference type="STRING" id="587909.SAMN05421810_101544"/>
<keyword evidence="6" id="KW-1185">Reference proteome</keyword>
<dbReference type="EMBL" id="FOWW01000001">
    <property type="protein sequence ID" value="SFO96632.1"/>
    <property type="molecule type" value="Genomic_DNA"/>
</dbReference>
<dbReference type="RefSeq" id="WP_092527353.1">
    <property type="nucleotide sequence ID" value="NZ_FOWW01000001.1"/>
</dbReference>
<dbReference type="PANTHER" id="PTHR30024">
    <property type="entry name" value="ALIPHATIC SULFONATES-BINDING PROTEIN-RELATED"/>
    <property type="match status" value="1"/>
</dbReference>
<gene>
    <name evidence="5" type="ORF">SAMN05421810_101544</name>
</gene>
<name>A0A1I5LHI4_9PSEU</name>
<evidence type="ECO:0000256" key="2">
    <source>
        <dbReference type="ARBA" id="ARBA00010742"/>
    </source>
</evidence>
<dbReference type="GO" id="GO:0042597">
    <property type="term" value="C:periplasmic space"/>
    <property type="evidence" value="ECO:0007669"/>
    <property type="project" value="UniProtKB-SubCell"/>
</dbReference>
<dbReference type="Proteomes" id="UP000198727">
    <property type="component" value="Unassembled WGS sequence"/>
</dbReference>
<feature type="chain" id="PRO_5038444136" evidence="4">
    <location>
        <begin position="20"/>
        <end position="329"/>
    </location>
</feature>
<accession>A0A1I5LHI4</accession>
<keyword evidence="3 4" id="KW-0732">Signal</keyword>
<dbReference type="AlphaFoldDB" id="A0A1I5LHI4"/>
<dbReference type="Gene3D" id="3.40.190.10">
    <property type="entry name" value="Periplasmic binding protein-like II"/>
    <property type="match status" value="2"/>
</dbReference>